<sequence>MPKGPLDGISPIPADTTLEAYRFQIAVLRRIGPEGRMKLMSQLCRGMRRTVEDGVRMRHPEYDDETVKLAVIRLTAGREVFDLLLPNIEVKP</sequence>
<evidence type="ECO:0000313" key="2">
    <source>
        <dbReference type="Proteomes" id="UP000319619"/>
    </source>
</evidence>
<proteinExistence type="predicted"/>
<name>A0A532V4J4_UNCL8</name>
<evidence type="ECO:0000313" key="1">
    <source>
        <dbReference type="EMBL" id="TKJ42120.1"/>
    </source>
</evidence>
<reference evidence="1 2" key="1">
    <citation type="submission" date="2017-06" db="EMBL/GenBank/DDBJ databases">
        <title>Novel microbial phyla capable of carbon fixation and sulfur reduction in deep-sea sediments.</title>
        <authorList>
            <person name="Huang J."/>
            <person name="Baker B."/>
            <person name="Wang Y."/>
        </authorList>
    </citation>
    <scope>NUCLEOTIDE SEQUENCE [LARGE SCALE GENOMIC DNA]</scope>
    <source>
        <strain evidence="1">B3_LCP</strain>
    </source>
</reference>
<accession>A0A532V4J4</accession>
<dbReference type="Proteomes" id="UP000319619">
    <property type="component" value="Unassembled WGS sequence"/>
</dbReference>
<gene>
    <name evidence="1" type="ORF">CEE37_00140</name>
</gene>
<organism evidence="1 2">
    <name type="scientific">candidate division LCP-89 bacterium B3_LCP</name>
    <dbReference type="NCBI Taxonomy" id="2012998"/>
    <lineage>
        <taxon>Bacteria</taxon>
        <taxon>Pseudomonadati</taxon>
        <taxon>Bacteria division LCP-89</taxon>
    </lineage>
</organism>
<comment type="caution">
    <text evidence="1">The sequence shown here is derived from an EMBL/GenBank/DDBJ whole genome shotgun (WGS) entry which is preliminary data.</text>
</comment>
<protein>
    <submittedName>
        <fullName evidence="1">Uncharacterized protein</fullName>
    </submittedName>
</protein>
<dbReference type="AlphaFoldDB" id="A0A532V4J4"/>
<dbReference type="EMBL" id="NJBN01000001">
    <property type="protein sequence ID" value="TKJ42120.1"/>
    <property type="molecule type" value="Genomic_DNA"/>
</dbReference>